<feature type="domain" description="Phosphoribosyltransferase" evidence="7">
    <location>
        <begin position="34"/>
        <end position="164"/>
    </location>
</feature>
<dbReference type="Pfam" id="PF00156">
    <property type="entry name" value="Pribosyltran"/>
    <property type="match status" value="1"/>
</dbReference>
<dbReference type="PANTHER" id="PTHR43864:SF1">
    <property type="entry name" value="XANTHINE PHOSPHORIBOSYLTRANSFERASE"/>
    <property type="match status" value="1"/>
</dbReference>
<dbReference type="GO" id="GO:0005737">
    <property type="term" value="C:cytoplasm"/>
    <property type="evidence" value="ECO:0007669"/>
    <property type="project" value="UniProtKB-SubCell"/>
</dbReference>
<evidence type="ECO:0000256" key="5">
    <source>
        <dbReference type="HAMAP-Rule" id="MF_01184"/>
    </source>
</evidence>
<dbReference type="NCBIfam" id="TIGR01744">
    <property type="entry name" value="XPRTase"/>
    <property type="match status" value="1"/>
</dbReference>
<evidence type="ECO:0000256" key="6">
    <source>
        <dbReference type="NCBIfam" id="TIGR01744"/>
    </source>
</evidence>
<keyword evidence="2 5" id="KW-0328">Glycosyltransferase</keyword>
<dbReference type="RefSeq" id="WP_073124983.1">
    <property type="nucleotide sequence ID" value="NZ_BAABCH010000002.1"/>
</dbReference>
<evidence type="ECO:0000313" key="9">
    <source>
        <dbReference type="Proteomes" id="UP000243255"/>
    </source>
</evidence>
<dbReference type="InterPro" id="IPR050118">
    <property type="entry name" value="Pur/Pyrimidine_PRTase"/>
</dbReference>
<protein>
    <recommendedName>
        <fullName evidence="5 6">Xanthine phosphoribosyltransferase</fullName>
        <shortName evidence="5">XPRTase</shortName>
        <ecNumber evidence="5 6">2.4.2.22</ecNumber>
    </recommendedName>
</protein>
<evidence type="ECO:0000256" key="1">
    <source>
        <dbReference type="ARBA" id="ARBA00022490"/>
    </source>
</evidence>
<dbReference type="GO" id="GO:0000310">
    <property type="term" value="F:xanthine phosphoribosyltransferase activity"/>
    <property type="evidence" value="ECO:0007669"/>
    <property type="project" value="UniProtKB-UniRule"/>
</dbReference>
<comment type="catalytic activity">
    <reaction evidence="5">
        <text>XMP + diphosphate = xanthine + 5-phospho-alpha-D-ribose 1-diphosphate</text>
        <dbReference type="Rhea" id="RHEA:10800"/>
        <dbReference type="ChEBI" id="CHEBI:17712"/>
        <dbReference type="ChEBI" id="CHEBI:33019"/>
        <dbReference type="ChEBI" id="CHEBI:57464"/>
        <dbReference type="ChEBI" id="CHEBI:58017"/>
        <dbReference type="EC" id="2.4.2.22"/>
    </reaction>
</comment>
<name>A0A1M5MWG8_9FIRM</name>
<keyword evidence="3 5" id="KW-0808">Transferase</keyword>
<dbReference type="AlphaFoldDB" id="A0A1M5MWG8"/>
<dbReference type="EC" id="2.4.2.22" evidence="5 6"/>
<comment type="similarity">
    <text evidence="5">Belongs to the purine/pyrimidine phosphoribosyltransferase family. Xpt subfamily.</text>
</comment>
<dbReference type="Proteomes" id="UP000243255">
    <property type="component" value="Unassembled WGS sequence"/>
</dbReference>
<dbReference type="InterPro" id="IPR000836">
    <property type="entry name" value="PRTase_dom"/>
</dbReference>
<organism evidence="8 9">
    <name type="scientific">Asaccharospora irregularis DSM 2635</name>
    <dbReference type="NCBI Taxonomy" id="1121321"/>
    <lineage>
        <taxon>Bacteria</taxon>
        <taxon>Bacillati</taxon>
        <taxon>Bacillota</taxon>
        <taxon>Clostridia</taxon>
        <taxon>Peptostreptococcales</taxon>
        <taxon>Peptostreptococcaceae</taxon>
        <taxon>Asaccharospora</taxon>
    </lineage>
</organism>
<feature type="binding site" evidence="5">
    <location>
        <position position="20"/>
    </location>
    <ligand>
        <name>xanthine</name>
        <dbReference type="ChEBI" id="CHEBI:17712"/>
    </ligand>
</feature>
<proteinExistence type="inferred from homology"/>
<dbReference type="CDD" id="cd06223">
    <property type="entry name" value="PRTases_typeI"/>
    <property type="match status" value="1"/>
</dbReference>
<comment type="subcellular location">
    <subcellularLocation>
        <location evidence="5">Cytoplasm</location>
    </subcellularLocation>
</comment>
<dbReference type="EMBL" id="FQWX01000008">
    <property type="protein sequence ID" value="SHG81472.1"/>
    <property type="molecule type" value="Genomic_DNA"/>
</dbReference>
<comment type="subunit">
    <text evidence="5">Homodimer.</text>
</comment>
<evidence type="ECO:0000259" key="7">
    <source>
        <dbReference type="Pfam" id="PF00156"/>
    </source>
</evidence>
<evidence type="ECO:0000313" key="8">
    <source>
        <dbReference type="EMBL" id="SHG81472.1"/>
    </source>
</evidence>
<evidence type="ECO:0000256" key="4">
    <source>
        <dbReference type="ARBA" id="ARBA00022726"/>
    </source>
</evidence>
<dbReference type="InterPro" id="IPR029057">
    <property type="entry name" value="PRTase-like"/>
</dbReference>
<keyword evidence="4 5" id="KW-0660">Purine salvage</keyword>
<dbReference type="GO" id="GO:0046110">
    <property type="term" value="P:xanthine metabolic process"/>
    <property type="evidence" value="ECO:0007669"/>
    <property type="project" value="UniProtKB-UniRule"/>
</dbReference>
<dbReference type="GO" id="GO:0032265">
    <property type="term" value="P:XMP salvage"/>
    <property type="evidence" value="ECO:0007669"/>
    <property type="project" value="UniProtKB-UniRule"/>
</dbReference>
<evidence type="ECO:0000256" key="2">
    <source>
        <dbReference type="ARBA" id="ARBA00022676"/>
    </source>
</evidence>
<dbReference type="GO" id="GO:0006166">
    <property type="term" value="P:purine ribonucleoside salvage"/>
    <property type="evidence" value="ECO:0007669"/>
    <property type="project" value="UniProtKB-KW"/>
</dbReference>
<feature type="binding site" evidence="5">
    <location>
        <position position="157"/>
    </location>
    <ligand>
        <name>xanthine</name>
        <dbReference type="ChEBI" id="CHEBI:17712"/>
    </ligand>
</feature>
<dbReference type="Gene3D" id="3.40.50.2020">
    <property type="match status" value="1"/>
</dbReference>
<dbReference type="OrthoDB" id="9790678at2"/>
<dbReference type="HAMAP" id="MF_01184">
    <property type="entry name" value="XPRTase"/>
    <property type="match status" value="1"/>
</dbReference>
<feature type="binding site" evidence="5">
    <location>
        <begin position="129"/>
        <end position="133"/>
    </location>
    <ligand>
        <name>5-phospho-alpha-D-ribose 1-diphosphate</name>
        <dbReference type="ChEBI" id="CHEBI:58017"/>
    </ligand>
</feature>
<feature type="binding site" evidence="5">
    <location>
        <position position="27"/>
    </location>
    <ligand>
        <name>xanthine</name>
        <dbReference type="ChEBI" id="CHEBI:17712"/>
    </ligand>
</feature>
<accession>A0A1M5MWG8</accession>
<gene>
    <name evidence="5" type="primary">xpt</name>
    <name evidence="8" type="ORF">SAMN04488530_10841</name>
</gene>
<dbReference type="PANTHER" id="PTHR43864">
    <property type="entry name" value="HYPOXANTHINE/GUANINE PHOSPHORIBOSYLTRANSFERASE"/>
    <property type="match status" value="1"/>
</dbReference>
<dbReference type="NCBIfam" id="NF006671">
    <property type="entry name" value="PRK09219.1"/>
    <property type="match status" value="1"/>
</dbReference>
<reference evidence="9" key="1">
    <citation type="submission" date="2016-11" db="EMBL/GenBank/DDBJ databases">
        <authorList>
            <person name="Varghese N."/>
            <person name="Submissions S."/>
        </authorList>
    </citation>
    <scope>NUCLEOTIDE SEQUENCE [LARGE SCALE GENOMIC DNA]</scope>
    <source>
        <strain evidence="9">DSM 2635</strain>
    </source>
</reference>
<keyword evidence="1 5" id="KW-0963">Cytoplasm</keyword>
<dbReference type="InterPro" id="IPR010079">
    <property type="entry name" value="Xanthine_PRibTrfase"/>
</dbReference>
<sequence>MKSLQEKILKEGSVSGSDILKVDSFLNHQIDIRFLNEIGKEFKERFKEDKVDKILTIEASGIGIASIASQYFENVPVVFAKKVESKNLDKEVYETKVYSFTKGKEYTVRVSKKYLNKGENILVVDDFLANGRAVLGLNNIINQSGANLVGVGIVIEKGFQEGRKVLEDEGIRVESLAIVESIQDGKVVFK</sequence>
<dbReference type="UniPathway" id="UPA00602">
    <property type="reaction ID" value="UER00658"/>
</dbReference>
<comment type="function">
    <text evidence="5">Converts the preformed base xanthine, a product of nucleic acid breakdown, to xanthosine 5'-monophosphate (XMP), so it can be reused for RNA or DNA synthesis.</text>
</comment>
<dbReference type="SUPFAM" id="SSF53271">
    <property type="entry name" value="PRTase-like"/>
    <property type="match status" value="1"/>
</dbReference>
<comment type="pathway">
    <text evidence="5">Purine metabolism; XMP biosynthesis via salvage pathway; XMP from xanthine: step 1/1.</text>
</comment>
<dbReference type="STRING" id="1121321.SAMN04488530_10841"/>
<evidence type="ECO:0000256" key="3">
    <source>
        <dbReference type="ARBA" id="ARBA00022679"/>
    </source>
</evidence>
<keyword evidence="9" id="KW-1185">Reference proteome</keyword>